<proteinExistence type="predicted"/>
<feature type="non-terminal residue" evidence="2">
    <location>
        <position position="132"/>
    </location>
</feature>
<dbReference type="EMBL" id="HACM01001920">
    <property type="protein sequence ID" value="CRZ02362.1"/>
    <property type="molecule type" value="Transcribed_RNA"/>
</dbReference>
<keyword evidence="1" id="KW-0812">Transmembrane</keyword>
<dbReference type="AlphaFoldDB" id="A0A0H5QL82"/>
<accession>A0A0H5QL82</accession>
<sequence>PLGKIWLIQALPGDFTLFLALLFDRISMFCTTLTPLVTHGSFSVPHRAAEDCYPPLDKLNEIVWQLSAMAFMITWMIRKGIIIQVFRVINRCFVDTICTPTSLGFLLLPRGQFEILSLSGCFLLSESGGERI</sequence>
<reference evidence="2" key="1">
    <citation type="submission" date="2015-04" db="EMBL/GenBank/DDBJ databases">
        <title>The genome sequence of the plant pathogenic Rhizarian Plasmodiophora brassicae reveals insights in its biotrophic life cycle and the origin of chitin synthesis.</title>
        <authorList>
            <person name="Schwelm A."/>
            <person name="Fogelqvist J."/>
            <person name="Knaust A."/>
            <person name="Julke S."/>
            <person name="Lilja T."/>
            <person name="Dhandapani V."/>
            <person name="Bonilla-Rosso G."/>
            <person name="Karlsson M."/>
            <person name="Shevchenko A."/>
            <person name="Choi S.R."/>
            <person name="Kim H.G."/>
            <person name="Park J.Y."/>
            <person name="Lim Y.P."/>
            <person name="Ludwig-Muller J."/>
            <person name="Dixelius C."/>
        </authorList>
    </citation>
    <scope>NUCLEOTIDE SEQUENCE</scope>
    <source>
        <tissue evidence="2">Potato root galls</tissue>
    </source>
</reference>
<organism evidence="2">
    <name type="scientific">Spongospora subterranea</name>
    <dbReference type="NCBI Taxonomy" id="70186"/>
    <lineage>
        <taxon>Eukaryota</taxon>
        <taxon>Sar</taxon>
        <taxon>Rhizaria</taxon>
        <taxon>Endomyxa</taxon>
        <taxon>Phytomyxea</taxon>
        <taxon>Plasmodiophorida</taxon>
        <taxon>Plasmodiophoridae</taxon>
        <taxon>Spongospora</taxon>
    </lineage>
</organism>
<feature type="transmembrane region" description="Helical" evidence="1">
    <location>
        <begin position="6"/>
        <end position="23"/>
    </location>
</feature>
<evidence type="ECO:0000256" key="1">
    <source>
        <dbReference type="SAM" id="Phobius"/>
    </source>
</evidence>
<keyword evidence="1" id="KW-0472">Membrane</keyword>
<name>A0A0H5QL82_9EUKA</name>
<feature type="non-terminal residue" evidence="2">
    <location>
        <position position="1"/>
    </location>
</feature>
<protein>
    <submittedName>
        <fullName evidence="2">Uncharacterized protein</fullName>
    </submittedName>
</protein>
<keyword evidence="1" id="KW-1133">Transmembrane helix</keyword>
<evidence type="ECO:0000313" key="2">
    <source>
        <dbReference type="EMBL" id="CRZ02362.1"/>
    </source>
</evidence>